<dbReference type="GO" id="GO:0004609">
    <property type="term" value="F:phosphatidylserine decarboxylase activity"/>
    <property type="evidence" value="ECO:0007669"/>
    <property type="project" value="UniProtKB-UniRule"/>
</dbReference>
<evidence type="ECO:0000256" key="8">
    <source>
        <dbReference type="ARBA" id="ARBA00023239"/>
    </source>
</evidence>
<dbReference type="PANTHER" id="PTHR35809:SF1">
    <property type="entry name" value="ARCHAETIDYLSERINE DECARBOXYLASE PROENZYME-RELATED"/>
    <property type="match status" value="1"/>
</dbReference>
<feature type="active site" description="Schiff-base intermediate with substrate; via pyruvic acid" evidence="11">
    <location>
        <position position="188"/>
    </location>
</feature>
<keyword evidence="4 11" id="KW-0443">Lipid metabolism</keyword>
<evidence type="ECO:0000256" key="3">
    <source>
        <dbReference type="ARBA" id="ARBA00022793"/>
    </source>
</evidence>
<keyword evidence="14" id="KW-1185">Reference proteome</keyword>
<evidence type="ECO:0000256" key="7">
    <source>
        <dbReference type="ARBA" id="ARBA00023209"/>
    </source>
</evidence>
<evidence type="ECO:0000256" key="10">
    <source>
        <dbReference type="ARBA" id="ARBA00023317"/>
    </source>
</evidence>
<keyword evidence="5 11" id="KW-0472">Membrane</keyword>
<dbReference type="EC" id="4.1.1.65" evidence="11"/>
<evidence type="ECO:0000256" key="4">
    <source>
        <dbReference type="ARBA" id="ARBA00023098"/>
    </source>
</evidence>
<comment type="subunit">
    <text evidence="11">Heterodimer of a large membrane-associated beta subunit and a small pyruvoyl-containing alpha subunit.</text>
</comment>
<evidence type="ECO:0000313" key="13">
    <source>
        <dbReference type="EMBL" id="TSJ44649.1"/>
    </source>
</evidence>
<keyword evidence="9 11" id="KW-1208">Phospholipid metabolism</keyword>
<evidence type="ECO:0000256" key="11">
    <source>
        <dbReference type="HAMAP-Rule" id="MF_00664"/>
    </source>
</evidence>
<evidence type="ECO:0000256" key="9">
    <source>
        <dbReference type="ARBA" id="ARBA00023264"/>
    </source>
</evidence>
<organism evidence="13 14">
    <name type="scientific">Mucilaginibacter corticis</name>
    <dbReference type="NCBI Taxonomy" id="2597670"/>
    <lineage>
        <taxon>Bacteria</taxon>
        <taxon>Pseudomonadati</taxon>
        <taxon>Bacteroidota</taxon>
        <taxon>Sphingobacteriia</taxon>
        <taxon>Sphingobacteriales</taxon>
        <taxon>Sphingobacteriaceae</taxon>
        <taxon>Mucilaginibacter</taxon>
    </lineage>
</organism>
<comment type="catalytic activity">
    <reaction evidence="11">
        <text>a 1,2-diacyl-sn-glycero-3-phospho-L-serine + H(+) = a 1,2-diacyl-sn-glycero-3-phosphoethanolamine + CO2</text>
        <dbReference type="Rhea" id="RHEA:20828"/>
        <dbReference type="ChEBI" id="CHEBI:15378"/>
        <dbReference type="ChEBI" id="CHEBI:16526"/>
        <dbReference type="ChEBI" id="CHEBI:57262"/>
        <dbReference type="ChEBI" id="CHEBI:64612"/>
        <dbReference type="EC" id="4.1.1.65"/>
    </reaction>
</comment>
<dbReference type="AlphaFoldDB" id="A0A556MXY5"/>
<name>A0A556MXY5_9SPHI</name>
<keyword evidence="12" id="KW-0812">Transmembrane</keyword>
<dbReference type="GO" id="GO:0006646">
    <property type="term" value="P:phosphatidylethanolamine biosynthetic process"/>
    <property type="evidence" value="ECO:0007669"/>
    <property type="project" value="UniProtKB-UniRule"/>
</dbReference>
<gene>
    <name evidence="11" type="primary">psd</name>
    <name evidence="13" type="ORF">FO440_05435</name>
</gene>
<keyword evidence="1 11" id="KW-1003">Cell membrane</keyword>
<evidence type="ECO:0000256" key="1">
    <source>
        <dbReference type="ARBA" id="ARBA00022475"/>
    </source>
</evidence>
<dbReference type="OrthoDB" id="9790893at2"/>
<comment type="cofactor">
    <cofactor evidence="11">
        <name>pyruvate</name>
        <dbReference type="ChEBI" id="CHEBI:15361"/>
    </cofactor>
    <text evidence="11">Binds 1 pyruvoyl group covalently per subunit.</text>
</comment>
<reference evidence="13 14" key="1">
    <citation type="submission" date="2019-07" db="EMBL/GenBank/DDBJ databases">
        <authorList>
            <person name="Huq M.A."/>
        </authorList>
    </citation>
    <scope>NUCLEOTIDE SEQUENCE [LARGE SCALE GENOMIC DNA]</scope>
    <source>
        <strain evidence="13 14">MAH-19</strain>
    </source>
</reference>
<feature type="chain" id="PRO_5023211327" description="Phosphatidylserine decarboxylase alpha chain" evidence="11">
    <location>
        <begin position="188"/>
        <end position="220"/>
    </location>
</feature>
<evidence type="ECO:0000256" key="12">
    <source>
        <dbReference type="SAM" id="Phobius"/>
    </source>
</evidence>
<keyword evidence="10 11" id="KW-0670">Pyruvate</keyword>
<dbReference type="NCBIfam" id="NF003678">
    <property type="entry name" value="PRK05305.1-2"/>
    <property type="match status" value="1"/>
</dbReference>
<comment type="similarity">
    <text evidence="11">Belongs to the phosphatidylserine decarboxylase family. PSD-A subfamily.</text>
</comment>
<comment type="PTM">
    <text evidence="11">Is synthesized initially as an inactive proenzyme. Formation of the active enzyme involves a self-maturation process in which the active site pyruvoyl group is generated from an internal serine residue via an autocatalytic post-translational modification. Two non-identical subunits are generated from the proenzyme in this reaction, and the pyruvate is formed at the N-terminus of the alpha chain, which is derived from the carboxyl end of the proenzyme. The post-translation cleavage follows an unusual pathway, termed non-hydrolytic serinolysis, in which the side chain hydroxyl group of the serine supplies its oxygen atom to form the C-terminus of the beta chain, while the remainder of the serine residue undergoes an oxidative deamination to produce ammonia and the pyruvoyl prosthetic group on the alpha chain.</text>
</comment>
<keyword evidence="12" id="KW-1133">Transmembrane helix</keyword>
<feature type="site" description="Cleavage (non-hydrolytic); by autocatalysis" evidence="11">
    <location>
        <begin position="187"/>
        <end position="188"/>
    </location>
</feature>
<protein>
    <recommendedName>
        <fullName evidence="11">Phosphatidylserine decarboxylase proenzyme</fullName>
        <ecNumber evidence="11">4.1.1.65</ecNumber>
    </recommendedName>
    <component>
        <recommendedName>
            <fullName evidence="11">Phosphatidylserine decarboxylase alpha chain</fullName>
        </recommendedName>
    </component>
    <component>
        <recommendedName>
            <fullName evidence="11">Phosphatidylserine decarboxylase beta chain</fullName>
        </recommendedName>
    </component>
</protein>
<dbReference type="GO" id="GO:0005886">
    <property type="term" value="C:plasma membrane"/>
    <property type="evidence" value="ECO:0007669"/>
    <property type="project" value="UniProtKB-SubCell"/>
</dbReference>
<evidence type="ECO:0000256" key="2">
    <source>
        <dbReference type="ARBA" id="ARBA00022516"/>
    </source>
</evidence>
<dbReference type="InterPro" id="IPR003817">
    <property type="entry name" value="PS_Dcarbxylase"/>
</dbReference>
<proteinExistence type="inferred from homology"/>
<sequence>MTFHKEGYTSLALCILFIFILNAGIQFYKPEATALKWIFYILSAVLFIIIVQFFRNPHFDITQDEKVVLCPADGKVVVIEEATETEFLKDKRIQVSVFMSPVNVHVNRNPISGVVKYFKYHPGKYLVAWHPKSSTENERTTVVTENSTGTPVLFRQIAGALARRIVWYVKEGDKVEQGDQFGFIKFGSRVDLFLPLGSKINVEIGEVVKGGRTVIAELPA</sequence>
<dbReference type="UniPathway" id="UPA00558">
    <property type="reaction ID" value="UER00616"/>
</dbReference>
<evidence type="ECO:0000256" key="6">
    <source>
        <dbReference type="ARBA" id="ARBA00023145"/>
    </source>
</evidence>
<accession>A0A556MXY5</accession>
<dbReference type="Proteomes" id="UP000318733">
    <property type="component" value="Unassembled WGS sequence"/>
</dbReference>
<feature type="chain" id="PRO_5023211326" description="Phosphatidylserine decarboxylase beta chain" evidence="11">
    <location>
        <begin position="1"/>
        <end position="187"/>
    </location>
</feature>
<dbReference type="Pfam" id="PF02666">
    <property type="entry name" value="PS_Dcarbxylase"/>
    <property type="match status" value="1"/>
</dbReference>
<comment type="pathway">
    <text evidence="11">Phospholipid metabolism; phosphatidylethanolamine biosynthesis; phosphatidylethanolamine from CDP-diacylglycerol: step 2/2.</text>
</comment>
<comment type="subcellular location">
    <subcellularLocation>
        <location evidence="11">Cell membrane</location>
        <topology evidence="11">Peripheral membrane protein</topology>
    </subcellularLocation>
</comment>
<feature type="modified residue" description="Pyruvic acid (Ser); by autocatalysis" evidence="11">
    <location>
        <position position="188"/>
    </location>
</feature>
<keyword evidence="3 11" id="KW-0210">Decarboxylase</keyword>
<feature type="transmembrane region" description="Helical" evidence="12">
    <location>
        <begin position="34"/>
        <end position="54"/>
    </location>
</feature>
<comment type="caution">
    <text evidence="13">The sequence shown here is derived from an EMBL/GenBank/DDBJ whole genome shotgun (WGS) entry which is preliminary data.</text>
</comment>
<evidence type="ECO:0000313" key="14">
    <source>
        <dbReference type="Proteomes" id="UP000318733"/>
    </source>
</evidence>
<dbReference type="InterPro" id="IPR033175">
    <property type="entry name" value="PSD-A"/>
</dbReference>
<dbReference type="EMBL" id="VLPK01000001">
    <property type="protein sequence ID" value="TSJ44649.1"/>
    <property type="molecule type" value="Genomic_DNA"/>
</dbReference>
<feature type="transmembrane region" description="Helical" evidence="12">
    <location>
        <begin position="7"/>
        <end position="28"/>
    </location>
</feature>
<comment type="function">
    <text evidence="11">Catalyzes the formation of phosphatidylethanolamine (PtdEtn) from phosphatidylserine (PtdSer).</text>
</comment>
<dbReference type="NCBIfam" id="NF003685">
    <property type="entry name" value="PRK05305.2-5"/>
    <property type="match status" value="1"/>
</dbReference>
<evidence type="ECO:0000256" key="5">
    <source>
        <dbReference type="ARBA" id="ARBA00023136"/>
    </source>
</evidence>
<keyword evidence="6 11" id="KW-0865">Zymogen</keyword>
<keyword evidence="8 11" id="KW-0456">Lyase</keyword>
<dbReference type="HAMAP" id="MF_00664">
    <property type="entry name" value="PS_decarb_PSD_A"/>
    <property type="match status" value="1"/>
</dbReference>
<keyword evidence="2 11" id="KW-0444">Lipid biosynthesis</keyword>
<keyword evidence="7 11" id="KW-0594">Phospholipid biosynthesis</keyword>
<dbReference type="RefSeq" id="WP_144248210.1">
    <property type="nucleotide sequence ID" value="NZ_VLPK01000001.1"/>
</dbReference>
<dbReference type="PANTHER" id="PTHR35809">
    <property type="entry name" value="ARCHAETIDYLSERINE DECARBOXYLASE PROENZYME-RELATED"/>
    <property type="match status" value="1"/>
</dbReference>